<accession>A0ABZ2F5J4</accession>
<reference evidence="2 3" key="1">
    <citation type="submission" date="2022-09" db="EMBL/GenBank/DDBJ databases">
        <authorList>
            <person name="Giprobiosintez L."/>
        </authorList>
    </citation>
    <scope>NUCLEOTIDE SEQUENCE [LARGE SCALE GENOMIC DNA]</scope>
    <source>
        <strain evidence="3">VKPM-B-12549 (GBS-15)</strain>
    </source>
</reference>
<dbReference type="Proteomes" id="UP001359308">
    <property type="component" value="Chromosome"/>
</dbReference>
<gene>
    <name evidence="2" type="ORF">N4J17_14070</name>
</gene>
<evidence type="ECO:0000259" key="1">
    <source>
        <dbReference type="Pfam" id="PF11074"/>
    </source>
</evidence>
<dbReference type="RefSeq" id="WP_277458239.1">
    <property type="nucleotide sequence ID" value="NZ_CP104311.1"/>
</dbReference>
<proteinExistence type="predicted"/>
<sequence>MAYGLSKSKLMAHCQCPKRLWLLLHRPELTEWADASAIAIQHGYGIGEVARTLYPDGWLIDGANLADALADTRLALASQLNRTLFEATFEHEGVLIRADVLIPEEGEHRLVEVKASTRVKDYHLSDCAIQAWVCRQAGLSLSRVELAHVDSGFVYPGGGDYRGLLRHVDLTGTIEPLISQVPGWIEAARATLEGGEPAIAPGAQCHVPYACPFLGHCADAAGLPEESEFPLRLLPYPGKLIEELEAEGYRDLRDVPAERLAKPKHRRIHRVALSGEAELDPAAANALSRHEYPRYYLDFESIQFAVPRWAGTRPYQQLVFQWSCHVEDAPGELRHLEFLDGSGGDPRRPFAEALIEALGEHRPVFVYNIGFERTRTNELASDFPDLSAPLLAIGERMVDLLPLVRNHYYHPGMDGSWSIKSVLPTLAPDLDYTALQVQHGAMAQEAYAELIDPGTVPKRRGELRRSLLDYCRLDTLAMVRLAWYLEGRAGAPSPSGTGPG</sequence>
<protein>
    <submittedName>
        <fullName evidence="2">DUF2779 domain-containing protein</fullName>
    </submittedName>
</protein>
<keyword evidence="3" id="KW-1185">Reference proteome</keyword>
<dbReference type="InterPro" id="IPR021301">
    <property type="entry name" value="DUF2779"/>
</dbReference>
<feature type="domain" description="DUF2779" evidence="1">
    <location>
        <begin position="295"/>
        <end position="418"/>
    </location>
</feature>
<dbReference type="Pfam" id="PF11074">
    <property type="entry name" value="DUF2779"/>
    <property type="match status" value="1"/>
</dbReference>
<name>A0ABZ2F5J4_METCP</name>
<evidence type="ECO:0000313" key="2">
    <source>
        <dbReference type="EMBL" id="WWF01576.1"/>
    </source>
</evidence>
<dbReference type="EMBL" id="CP104311">
    <property type="protein sequence ID" value="WWF01576.1"/>
    <property type="molecule type" value="Genomic_DNA"/>
</dbReference>
<organism evidence="2 3">
    <name type="scientific">Methylococcus capsulatus</name>
    <dbReference type="NCBI Taxonomy" id="414"/>
    <lineage>
        <taxon>Bacteria</taxon>
        <taxon>Pseudomonadati</taxon>
        <taxon>Pseudomonadota</taxon>
        <taxon>Gammaproteobacteria</taxon>
        <taxon>Methylococcales</taxon>
        <taxon>Methylococcaceae</taxon>
        <taxon>Methylococcus</taxon>
    </lineage>
</organism>
<evidence type="ECO:0000313" key="3">
    <source>
        <dbReference type="Proteomes" id="UP001359308"/>
    </source>
</evidence>